<dbReference type="InterPro" id="IPR004557">
    <property type="entry name" value="PrmC-related"/>
</dbReference>
<dbReference type="Proteomes" id="UP000267164">
    <property type="component" value="Chromosome"/>
</dbReference>
<feature type="domain" description="Methyltransferase small" evidence="5">
    <location>
        <begin position="16"/>
        <end position="106"/>
    </location>
</feature>
<dbReference type="Pfam" id="PF05175">
    <property type="entry name" value="MTS"/>
    <property type="match status" value="1"/>
</dbReference>
<dbReference type="GO" id="GO:0035657">
    <property type="term" value="C:eRF1 methyltransferase complex"/>
    <property type="evidence" value="ECO:0007669"/>
    <property type="project" value="TreeGrafter"/>
</dbReference>
<dbReference type="KEGG" id="nyu:D7D52_01755"/>
<evidence type="ECO:0000256" key="2">
    <source>
        <dbReference type="ARBA" id="ARBA00022603"/>
    </source>
</evidence>
<dbReference type="GO" id="GO:0003676">
    <property type="term" value="F:nucleic acid binding"/>
    <property type="evidence" value="ECO:0007669"/>
    <property type="project" value="InterPro"/>
</dbReference>
<comment type="similarity">
    <text evidence="1">Belongs to the eukaryotic/archaeal PrmC-related family.</text>
</comment>
<keyword evidence="3 6" id="KW-0808">Transferase</keyword>
<dbReference type="PANTHER" id="PTHR45875">
    <property type="entry name" value="METHYLTRANSFERASE N6AMT1"/>
    <property type="match status" value="1"/>
</dbReference>
<organism evidence="6 7">
    <name type="scientific">Nocardia yunnanensis</name>
    <dbReference type="NCBI Taxonomy" id="2382165"/>
    <lineage>
        <taxon>Bacteria</taxon>
        <taxon>Bacillati</taxon>
        <taxon>Actinomycetota</taxon>
        <taxon>Actinomycetes</taxon>
        <taxon>Mycobacteriales</taxon>
        <taxon>Nocardiaceae</taxon>
        <taxon>Nocardia</taxon>
    </lineage>
</organism>
<reference evidence="6 7" key="1">
    <citation type="submission" date="2018-09" db="EMBL/GenBank/DDBJ databases">
        <title>Nocardia yunnanensis sp. nov., an actinomycete isolated from a soil sample.</title>
        <authorList>
            <person name="Zhang J."/>
        </authorList>
    </citation>
    <scope>NUCLEOTIDE SEQUENCE [LARGE SCALE GENOMIC DNA]</scope>
    <source>
        <strain evidence="6 7">CFHS0054</strain>
    </source>
</reference>
<keyword evidence="4" id="KW-0949">S-adenosyl-L-methionine</keyword>
<dbReference type="GO" id="GO:0008757">
    <property type="term" value="F:S-adenosylmethionine-dependent methyltransferase activity"/>
    <property type="evidence" value="ECO:0007669"/>
    <property type="project" value="TreeGrafter"/>
</dbReference>
<evidence type="ECO:0000256" key="3">
    <source>
        <dbReference type="ARBA" id="ARBA00022679"/>
    </source>
</evidence>
<dbReference type="OrthoDB" id="8746524at2"/>
<dbReference type="InterPro" id="IPR002052">
    <property type="entry name" value="DNA_methylase_N6_adenine_CS"/>
</dbReference>
<dbReference type="InterPro" id="IPR052190">
    <property type="entry name" value="Euk-Arch_PrmC-MTase"/>
</dbReference>
<dbReference type="InterPro" id="IPR007848">
    <property type="entry name" value="Small_mtfrase_dom"/>
</dbReference>
<sequence>MMLIRGPGVYRPQADTRLLARAVAGAGIPASSHVLDVCTGTGALAIAAARLPVKAVTAVDISRTALASAWLNCRVRGIRPELVHGDFRSVLHGRTFDVIVSNPPYVPCPEDEKSTGAARCWNGGVDGRAPIDALCARVPDLLSVSGTFLMVHSTLCGVDETLDRLRTSGLKAATVARETIPFGPVMRDRASWLAARGLIRPRQTYEELVVIRADRPRK</sequence>
<accession>A0A386Z6C7</accession>
<dbReference type="GO" id="GO:0008170">
    <property type="term" value="F:N-methyltransferase activity"/>
    <property type="evidence" value="ECO:0007669"/>
    <property type="project" value="UniProtKB-ARBA"/>
</dbReference>
<keyword evidence="2 6" id="KW-0489">Methyltransferase</keyword>
<dbReference type="SUPFAM" id="SSF53335">
    <property type="entry name" value="S-adenosyl-L-methionine-dependent methyltransferases"/>
    <property type="match status" value="1"/>
</dbReference>
<dbReference type="CDD" id="cd02440">
    <property type="entry name" value="AdoMet_MTases"/>
    <property type="match status" value="1"/>
</dbReference>
<evidence type="ECO:0000256" key="1">
    <source>
        <dbReference type="ARBA" id="ARBA00006149"/>
    </source>
</evidence>
<dbReference type="PROSITE" id="PS00092">
    <property type="entry name" value="N6_MTASE"/>
    <property type="match status" value="1"/>
</dbReference>
<evidence type="ECO:0000313" key="6">
    <source>
        <dbReference type="EMBL" id="AYF72803.1"/>
    </source>
</evidence>
<dbReference type="GO" id="GO:0032259">
    <property type="term" value="P:methylation"/>
    <property type="evidence" value="ECO:0007669"/>
    <property type="project" value="UniProtKB-KW"/>
</dbReference>
<dbReference type="NCBIfam" id="TIGR00537">
    <property type="entry name" value="hemK_rel_arch"/>
    <property type="match status" value="1"/>
</dbReference>
<dbReference type="EMBL" id="CP032568">
    <property type="protein sequence ID" value="AYF72803.1"/>
    <property type="molecule type" value="Genomic_DNA"/>
</dbReference>
<dbReference type="Gene3D" id="3.40.50.150">
    <property type="entry name" value="Vaccinia Virus protein VP39"/>
    <property type="match status" value="1"/>
</dbReference>
<dbReference type="InterPro" id="IPR029063">
    <property type="entry name" value="SAM-dependent_MTases_sf"/>
</dbReference>
<evidence type="ECO:0000313" key="7">
    <source>
        <dbReference type="Proteomes" id="UP000267164"/>
    </source>
</evidence>
<name>A0A386Z6C7_9NOCA</name>
<evidence type="ECO:0000259" key="5">
    <source>
        <dbReference type="Pfam" id="PF05175"/>
    </source>
</evidence>
<evidence type="ECO:0000256" key="4">
    <source>
        <dbReference type="ARBA" id="ARBA00022691"/>
    </source>
</evidence>
<keyword evidence="7" id="KW-1185">Reference proteome</keyword>
<gene>
    <name evidence="6" type="ORF">D7D52_01755</name>
</gene>
<dbReference type="PANTHER" id="PTHR45875:SF1">
    <property type="entry name" value="METHYLTRANSFERASE N6AMT1"/>
    <property type="match status" value="1"/>
</dbReference>
<proteinExistence type="inferred from homology"/>
<dbReference type="AlphaFoldDB" id="A0A386Z6C7"/>
<dbReference type="GO" id="GO:0008276">
    <property type="term" value="F:protein methyltransferase activity"/>
    <property type="evidence" value="ECO:0007669"/>
    <property type="project" value="TreeGrafter"/>
</dbReference>
<protein>
    <submittedName>
        <fullName evidence="6">Methyltransferase domain-containing protein</fullName>
    </submittedName>
</protein>